<dbReference type="PANTHER" id="PTHR43272:SF33">
    <property type="entry name" value="AMP-BINDING DOMAIN-CONTAINING PROTEIN-RELATED"/>
    <property type="match status" value="1"/>
</dbReference>
<dbReference type="EMBL" id="QVLS01000005">
    <property type="protein sequence ID" value="RFP79268.1"/>
    <property type="molecule type" value="Genomic_DNA"/>
</dbReference>
<dbReference type="GO" id="GO:0005524">
    <property type="term" value="F:ATP binding"/>
    <property type="evidence" value="ECO:0007669"/>
    <property type="project" value="UniProtKB-KW"/>
</dbReference>
<dbReference type="PROSITE" id="PS00455">
    <property type="entry name" value="AMP_BINDING"/>
    <property type="match status" value="1"/>
</dbReference>
<dbReference type="GO" id="GO:0004467">
    <property type="term" value="F:long-chain fatty acid-CoA ligase activity"/>
    <property type="evidence" value="ECO:0007669"/>
    <property type="project" value="TreeGrafter"/>
</dbReference>
<proteinExistence type="predicted"/>
<dbReference type="Gene3D" id="3.40.50.12780">
    <property type="entry name" value="N-terminal domain of ligase-like"/>
    <property type="match status" value="1"/>
</dbReference>
<keyword evidence="2" id="KW-0067">ATP-binding</keyword>
<gene>
    <name evidence="4" type="ORF">DY262_09830</name>
</gene>
<dbReference type="InterPro" id="IPR000873">
    <property type="entry name" value="AMP-dep_synth/lig_dom"/>
</dbReference>
<name>A0A372EK26_9BURK</name>
<keyword evidence="5" id="KW-1185">Reference proteome</keyword>
<organism evidence="4 5">
    <name type="scientific">Hydrogenophaga borbori</name>
    <dbReference type="NCBI Taxonomy" id="2294117"/>
    <lineage>
        <taxon>Bacteria</taxon>
        <taxon>Pseudomonadati</taxon>
        <taxon>Pseudomonadota</taxon>
        <taxon>Betaproteobacteria</taxon>
        <taxon>Burkholderiales</taxon>
        <taxon>Comamonadaceae</taxon>
        <taxon>Hydrogenophaga</taxon>
    </lineage>
</organism>
<dbReference type="RefSeq" id="WP_070400777.1">
    <property type="nucleotide sequence ID" value="NZ_JBBCKC010000070.1"/>
</dbReference>
<dbReference type="PANTHER" id="PTHR43272">
    <property type="entry name" value="LONG-CHAIN-FATTY-ACID--COA LIGASE"/>
    <property type="match status" value="1"/>
</dbReference>
<dbReference type="GO" id="GO:0016020">
    <property type="term" value="C:membrane"/>
    <property type="evidence" value="ECO:0007669"/>
    <property type="project" value="TreeGrafter"/>
</dbReference>
<reference evidence="4 5" key="1">
    <citation type="submission" date="2018-08" db="EMBL/GenBank/DDBJ databases">
        <title>Hydrogenophaga sp. LA-38 isolated from sludge.</title>
        <authorList>
            <person name="Im W.-T."/>
        </authorList>
    </citation>
    <scope>NUCLEOTIDE SEQUENCE [LARGE SCALE GENOMIC DNA]</scope>
    <source>
        <strain evidence="4 5">LA-38</strain>
    </source>
</reference>
<protein>
    <submittedName>
        <fullName evidence="4">Acyl-CoA synthetase</fullName>
    </submittedName>
</protein>
<evidence type="ECO:0000256" key="1">
    <source>
        <dbReference type="ARBA" id="ARBA00022741"/>
    </source>
</evidence>
<dbReference type="InterPro" id="IPR020845">
    <property type="entry name" value="AMP-binding_CS"/>
</dbReference>
<dbReference type="Pfam" id="PF23562">
    <property type="entry name" value="AMP-binding_C_3"/>
    <property type="match status" value="1"/>
</dbReference>
<feature type="domain" description="AMP-dependent synthetase/ligase" evidence="3">
    <location>
        <begin position="12"/>
        <end position="436"/>
    </location>
</feature>
<evidence type="ECO:0000313" key="4">
    <source>
        <dbReference type="EMBL" id="RFP79268.1"/>
    </source>
</evidence>
<dbReference type="Proteomes" id="UP000261931">
    <property type="component" value="Unassembled WGS sequence"/>
</dbReference>
<comment type="caution">
    <text evidence="4">The sequence shown here is derived from an EMBL/GenBank/DDBJ whole genome shotgun (WGS) entry which is preliminary data.</text>
</comment>
<accession>A0A372EK26</accession>
<dbReference type="AlphaFoldDB" id="A0A372EK26"/>
<evidence type="ECO:0000313" key="5">
    <source>
        <dbReference type="Proteomes" id="UP000261931"/>
    </source>
</evidence>
<keyword evidence="1" id="KW-0547">Nucleotide-binding</keyword>
<evidence type="ECO:0000256" key="2">
    <source>
        <dbReference type="ARBA" id="ARBA00022840"/>
    </source>
</evidence>
<evidence type="ECO:0000259" key="3">
    <source>
        <dbReference type="Pfam" id="PF00501"/>
    </source>
</evidence>
<dbReference type="InterPro" id="IPR042099">
    <property type="entry name" value="ANL_N_sf"/>
</dbReference>
<sequence length="655" mass="73756">MKLQIETLPQLLQRRAQATPDRLSQRHKQRGIWREYSFSAVQRHVLELTLGLHRMGVQRGATVAIMGENEPQHYWAEFAAHALGCKVVSLYPDLTAEEVRYLLEDSETVCLFAQDQEQVDKGLEVKDGLGLLRHIVYWDDTGMWSYKDPVLSTFGAVQQQGRELDAQAPELYRSLVAQGTPDDVAVLSYTSGTTGKPKGVVLTHRFLIDNAQRLIQATDAQPGMEYLSYIAPAWATEQINGISMGLGLPMVVNFPESPEQVLANIRELAVEAMTFAPRQWESMASSVQAHMLDAGPVRRAVYEWGLKVGHAFHVGRLDGKPVGWLDRLQFPLAEALVLRPLRDQLGLTRLRIASCGGATMAPDVFRMFHAMGVPLRNIYGSTETGLLTCHQGERFDLETVGHWMQAHPQAGAPLEWRVSSDGELQIRGGSPFLGYYRREGSVESKVKAGWFHTGDAVTRTERGELVFLERLSDLKRLRSGDTFPPQFVETRLRFSPFIKDIMTVGDEQRDFVAALINIDMAVLSRWAEDKRIGFSTFTDLSQRPEIAALISQEIARVNQFLPAHARVKRFANFPKELDPDEGELTRSRKLRREFLEERYGALIQGLYDGSREVRIDIPVTYQDGRRSNFNANVFIHDADGSGANTSTEPQRRRPA</sequence>
<dbReference type="Pfam" id="PF00501">
    <property type="entry name" value="AMP-binding"/>
    <property type="match status" value="1"/>
</dbReference>
<dbReference type="SUPFAM" id="SSF56801">
    <property type="entry name" value="Acetyl-CoA synthetase-like"/>
    <property type="match status" value="1"/>
</dbReference>